<dbReference type="Pfam" id="PF00589">
    <property type="entry name" value="Phage_integrase"/>
    <property type="match status" value="1"/>
</dbReference>
<evidence type="ECO:0000259" key="4">
    <source>
        <dbReference type="PROSITE" id="PS51898"/>
    </source>
</evidence>
<dbReference type="RefSeq" id="WP_160370506.1">
    <property type="nucleotide sequence ID" value="NZ_WSQA01000015.1"/>
</dbReference>
<organism evidence="5 6">
    <name type="scientific">Sphingobacterium humi</name>
    <dbReference type="NCBI Taxonomy" id="1796905"/>
    <lineage>
        <taxon>Bacteria</taxon>
        <taxon>Pseudomonadati</taxon>
        <taxon>Bacteroidota</taxon>
        <taxon>Sphingobacteriia</taxon>
        <taxon>Sphingobacteriales</taxon>
        <taxon>Sphingobacteriaceae</taxon>
        <taxon>Sphingobacterium</taxon>
    </lineage>
</organism>
<reference evidence="5 6" key="1">
    <citation type="submission" date="2019-12" db="EMBL/GenBank/DDBJ databases">
        <authorList>
            <person name="Dong K."/>
        </authorList>
    </citation>
    <scope>NUCLEOTIDE SEQUENCE [LARGE SCALE GENOMIC DNA]</scope>
    <source>
        <strain evidence="5 6">JCM 31225</strain>
    </source>
</reference>
<evidence type="ECO:0000313" key="5">
    <source>
        <dbReference type="EMBL" id="MVZ63788.1"/>
    </source>
</evidence>
<dbReference type="InterPro" id="IPR013762">
    <property type="entry name" value="Integrase-like_cat_sf"/>
</dbReference>
<dbReference type="PROSITE" id="PS51898">
    <property type="entry name" value="TYR_RECOMBINASE"/>
    <property type="match status" value="1"/>
</dbReference>
<sequence length="417" mass="48448">MNIKITIHIYPRLSKSNSAGLPPIYFRITINGRRKEFSTKKFINPSRWDSKMMRVKGNSEEARTINSYLDLLKNKVYQVENTLQFQNTPVTSEEVINFLIGKRKDRERMLVEIFKEHNKKVKALIGVDFALGTFSRYETSAKHISDYLQFQYHIKDIPVTKVDHAFITGFDYYLRTERKCCNNTTVKYIKNFKKIIRICLANNWISKDPFLNYKVKLTSVEREILNDIEIQKIINKEISIERLDIVRDIFIFSCYTGLAYIDVKQLTKENIVRGIDGHLWIHTHRQKTAVPTKIPLLETAKRIIEKYEQHPISSNNEALLPVFTNQRINAYLKEIATICNINKELTFHCARHTFATTITLSNGVPIETVSKMLGHKSIKTTQHYAKITDRKVANDMEILKNVLGNTKENGSNKSKNG</sequence>
<dbReference type="GO" id="GO:0003677">
    <property type="term" value="F:DNA binding"/>
    <property type="evidence" value="ECO:0007669"/>
    <property type="project" value="UniProtKB-KW"/>
</dbReference>
<dbReference type="AlphaFoldDB" id="A0A6N8L6H6"/>
<dbReference type="Pfam" id="PF17293">
    <property type="entry name" value="Arm-DNA-bind_5"/>
    <property type="match status" value="1"/>
</dbReference>
<dbReference type="Pfam" id="PF13102">
    <property type="entry name" value="Phage_int_SAM_5"/>
    <property type="match status" value="1"/>
</dbReference>
<evidence type="ECO:0000256" key="3">
    <source>
        <dbReference type="ARBA" id="ARBA00023172"/>
    </source>
</evidence>
<dbReference type="InterPro" id="IPR025269">
    <property type="entry name" value="SAM-like_dom"/>
</dbReference>
<keyword evidence="6" id="KW-1185">Reference proteome</keyword>
<dbReference type="SUPFAM" id="SSF56349">
    <property type="entry name" value="DNA breaking-rejoining enzymes"/>
    <property type="match status" value="1"/>
</dbReference>
<name>A0A6N8L6H6_9SPHI</name>
<dbReference type="InterPro" id="IPR002104">
    <property type="entry name" value="Integrase_catalytic"/>
</dbReference>
<dbReference type="InterPro" id="IPR035386">
    <property type="entry name" value="Arm-DNA-bind_5"/>
</dbReference>
<keyword evidence="2" id="KW-0238">DNA-binding</keyword>
<gene>
    <name evidence="5" type="ORF">GQF63_17325</name>
</gene>
<accession>A0A6N8L6H6</accession>
<dbReference type="CDD" id="cd01185">
    <property type="entry name" value="INTN1_C_like"/>
    <property type="match status" value="1"/>
</dbReference>
<evidence type="ECO:0000256" key="1">
    <source>
        <dbReference type="ARBA" id="ARBA00008857"/>
    </source>
</evidence>
<protein>
    <submittedName>
        <fullName evidence="5">Tyrosine-type recombinase/integrase</fullName>
    </submittedName>
</protein>
<dbReference type="GO" id="GO:0006310">
    <property type="term" value="P:DNA recombination"/>
    <property type="evidence" value="ECO:0007669"/>
    <property type="project" value="UniProtKB-KW"/>
</dbReference>
<comment type="caution">
    <text evidence="5">The sequence shown here is derived from an EMBL/GenBank/DDBJ whole genome shotgun (WGS) entry which is preliminary data.</text>
</comment>
<dbReference type="Gene3D" id="1.10.443.10">
    <property type="entry name" value="Intergrase catalytic core"/>
    <property type="match status" value="1"/>
</dbReference>
<dbReference type="PANTHER" id="PTHR30349:SF64">
    <property type="entry name" value="PROPHAGE INTEGRASE INTD-RELATED"/>
    <property type="match status" value="1"/>
</dbReference>
<dbReference type="GO" id="GO:0015074">
    <property type="term" value="P:DNA integration"/>
    <property type="evidence" value="ECO:0007669"/>
    <property type="project" value="InterPro"/>
</dbReference>
<dbReference type="InterPro" id="IPR050090">
    <property type="entry name" value="Tyrosine_recombinase_XerCD"/>
</dbReference>
<feature type="domain" description="Tyr recombinase" evidence="4">
    <location>
        <begin position="220"/>
        <end position="397"/>
    </location>
</feature>
<dbReference type="Proteomes" id="UP000435036">
    <property type="component" value="Unassembled WGS sequence"/>
</dbReference>
<evidence type="ECO:0000313" key="6">
    <source>
        <dbReference type="Proteomes" id="UP000435036"/>
    </source>
</evidence>
<dbReference type="InterPro" id="IPR010998">
    <property type="entry name" value="Integrase_recombinase_N"/>
</dbReference>
<dbReference type="EMBL" id="WSQA01000015">
    <property type="protein sequence ID" value="MVZ63788.1"/>
    <property type="molecule type" value="Genomic_DNA"/>
</dbReference>
<evidence type="ECO:0000256" key="2">
    <source>
        <dbReference type="ARBA" id="ARBA00023125"/>
    </source>
</evidence>
<proteinExistence type="inferred from homology"/>
<keyword evidence="3" id="KW-0233">DNA recombination</keyword>
<dbReference type="Gene3D" id="1.10.150.130">
    <property type="match status" value="1"/>
</dbReference>
<dbReference type="InterPro" id="IPR011010">
    <property type="entry name" value="DNA_brk_join_enz"/>
</dbReference>
<dbReference type="PANTHER" id="PTHR30349">
    <property type="entry name" value="PHAGE INTEGRASE-RELATED"/>
    <property type="match status" value="1"/>
</dbReference>
<dbReference type="OrthoDB" id="892893at2"/>
<comment type="similarity">
    <text evidence="1">Belongs to the 'phage' integrase family.</text>
</comment>